<accession>A0A0G4FFN0</accession>
<feature type="compositionally biased region" description="Basic and acidic residues" evidence="1">
    <location>
        <begin position="254"/>
        <end position="268"/>
    </location>
</feature>
<evidence type="ECO:0000313" key="2">
    <source>
        <dbReference type="EMBL" id="CEM11847.1"/>
    </source>
</evidence>
<feature type="compositionally biased region" description="Polar residues" evidence="1">
    <location>
        <begin position="215"/>
        <end position="231"/>
    </location>
</feature>
<proteinExistence type="predicted"/>
<feature type="region of interest" description="Disordered" evidence="1">
    <location>
        <begin position="1"/>
        <end position="274"/>
    </location>
</feature>
<feature type="compositionally biased region" description="Low complexity" evidence="1">
    <location>
        <begin position="175"/>
        <end position="190"/>
    </location>
</feature>
<sequence>MVMEMCAEEEKNRGVKRHAAYQRPMTMTKLTPSPAASPREEREGTGGLGGRRLIFSRHSAPTLSQGAAPSGAGKSPMALSPGDPLPSPSSQMMPSSASGLPESVRGARPFVSPLSGVSSSRLAEDETRRGRALLNQAIKDRASTTTSPPRKTLEEPKRRRVEAEGGTGTHTAELPSASSAAAAVPSANPPTGSVSLRLPEGESSQSFPQLLRSGSAASEQGSPASQSSDPLNFTWGGDILDFQAGTKPVTVKEGGTKRKWKEDEKEKGGGGGSA</sequence>
<dbReference type="EMBL" id="CDMZ01000325">
    <property type="protein sequence ID" value="CEM11847.1"/>
    <property type="molecule type" value="Genomic_DNA"/>
</dbReference>
<reference evidence="2" key="1">
    <citation type="submission" date="2014-11" db="EMBL/GenBank/DDBJ databases">
        <authorList>
            <person name="Otto D Thomas"/>
            <person name="Naeem Raeece"/>
        </authorList>
    </citation>
    <scope>NUCLEOTIDE SEQUENCE</scope>
</reference>
<feature type="compositionally biased region" description="Low complexity" evidence="1">
    <location>
        <begin position="88"/>
        <end position="98"/>
    </location>
</feature>
<gene>
    <name evidence="2" type="ORF">Cvel_16679</name>
</gene>
<dbReference type="AlphaFoldDB" id="A0A0G4FFN0"/>
<organism evidence="2">
    <name type="scientific">Chromera velia CCMP2878</name>
    <dbReference type="NCBI Taxonomy" id="1169474"/>
    <lineage>
        <taxon>Eukaryota</taxon>
        <taxon>Sar</taxon>
        <taxon>Alveolata</taxon>
        <taxon>Colpodellida</taxon>
        <taxon>Chromeraceae</taxon>
        <taxon>Chromera</taxon>
    </lineage>
</organism>
<evidence type="ECO:0000256" key="1">
    <source>
        <dbReference type="SAM" id="MobiDB-lite"/>
    </source>
</evidence>
<feature type="compositionally biased region" description="Basic and acidic residues" evidence="1">
    <location>
        <begin position="151"/>
        <end position="163"/>
    </location>
</feature>
<dbReference type="VEuPathDB" id="CryptoDB:Cvel_16679"/>
<name>A0A0G4FFN0_9ALVE</name>
<protein>
    <submittedName>
        <fullName evidence="2">Uncharacterized protein</fullName>
    </submittedName>
</protein>